<name>A0A8C2W784_CHILA</name>
<organism evidence="12 13">
    <name type="scientific">Chinchilla lanigera</name>
    <name type="common">Long-tailed chinchilla</name>
    <name type="synonym">Chinchilla villidera</name>
    <dbReference type="NCBI Taxonomy" id="34839"/>
    <lineage>
        <taxon>Eukaryota</taxon>
        <taxon>Metazoa</taxon>
        <taxon>Chordata</taxon>
        <taxon>Craniata</taxon>
        <taxon>Vertebrata</taxon>
        <taxon>Euteleostomi</taxon>
        <taxon>Mammalia</taxon>
        <taxon>Eutheria</taxon>
        <taxon>Euarchontoglires</taxon>
        <taxon>Glires</taxon>
        <taxon>Rodentia</taxon>
        <taxon>Hystricomorpha</taxon>
        <taxon>Chinchillidae</taxon>
        <taxon>Chinchilla</taxon>
    </lineage>
</organism>
<dbReference type="InterPro" id="IPR050402">
    <property type="entry name" value="OR51/52/56-like"/>
</dbReference>
<dbReference type="PROSITE" id="PS50262">
    <property type="entry name" value="G_PROTEIN_RECEP_F1_2"/>
    <property type="match status" value="1"/>
</dbReference>
<dbReference type="OMA" id="RPMHFFL"/>
<evidence type="ECO:0000256" key="10">
    <source>
        <dbReference type="SAM" id="Phobius"/>
    </source>
</evidence>
<feature type="transmembrane region" description="Helical" evidence="10">
    <location>
        <begin position="69"/>
        <end position="94"/>
    </location>
</feature>
<dbReference type="InterPro" id="IPR017452">
    <property type="entry name" value="GPCR_Rhodpsn_7TM"/>
</dbReference>
<dbReference type="PANTHER" id="PTHR26450:SF73">
    <property type="entry name" value="OLFACTORY RECEPTOR 51S1"/>
    <property type="match status" value="1"/>
</dbReference>
<evidence type="ECO:0000256" key="4">
    <source>
        <dbReference type="ARBA" id="ARBA00022725"/>
    </source>
</evidence>
<dbReference type="PRINTS" id="PR00237">
    <property type="entry name" value="GPCRRHODOPSN"/>
</dbReference>
<feature type="domain" description="G-protein coupled receptors family 1 profile" evidence="11">
    <location>
        <begin position="49"/>
        <end position="299"/>
    </location>
</feature>
<dbReference type="PRINTS" id="PR00245">
    <property type="entry name" value="OLFACTORYR"/>
</dbReference>
<dbReference type="Proteomes" id="UP000694398">
    <property type="component" value="Unassembled WGS sequence"/>
</dbReference>
<evidence type="ECO:0000256" key="8">
    <source>
        <dbReference type="ARBA" id="ARBA00023170"/>
    </source>
</evidence>
<feature type="transmembrane region" description="Helical" evidence="10">
    <location>
        <begin position="204"/>
        <end position="228"/>
    </location>
</feature>
<evidence type="ECO:0000256" key="3">
    <source>
        <dbReference type="ARBA" id="ARBA00022692"/>
    </source>
</evidence>
<feature type="transmembrane region" description="Helical" evidence="10">
    <location>
        <begin position="106"/>
        <end position="128"/>
    </location>
</feature>
<dbReference type="Ensembl" id="ENSCLAT00000026206.1">
    <property type="protein sequence ID" value="ENSCLAP00000025902.1"/>
    <property type="gene ID" value="ENSCLAG00000018032.1"/>
</dbReference>
<keyword evidence="9" id="KW-0807">Transducer</keyword>
<keyword evidence="13" id="KW-1185">Reference proteome</keyword>
<dbReference type="FunFam" id="1.20.1070.10:FF:000002">
    <property type="entry name" value="Olfactory receptor"/>
    <property type="match status" value="1"/>
</dbReference>
<accession>A0A8C2W784</accession>
<evidence type="ECO:0000256" key="5">
    <source>
        <dbReference type="ARBA" id="ARBA00022989"/>
    </source>
</evidence>
<feature type="transmembrane region" description="Helical" evidence="10">
    <location>
        <begin position="282"/>
        <end position="301"/>
    </location>
</feature>
<dbReference type="PANTHER" id="PTHR26450">
    <property type="entry name" value="OLFACTORY RECEPTOR 56B1-RELATED"/>
    <property type="match status" value="1"/>
</dbReference>
<dbReference type="Pfam" id="PF13853">
    <property type="entry name" value="7tm_4"/>
    <property type="match status" value="1"/>
</dbReference>
<evidence type="ECO:0000313" key="13">
    <source>
        <dbReference type="Proteomes" id="UP000694398"/>
    </source>
</evidence>
<dbReference type="SUPFAM" id="SSF81321">
    <property type="entry name" value="Family A G protein-coupled receptor-like"/>
    <property type="match status" value="1"/>
</dbReference>
<dbReference type="GO" id="GO:0071396">
    <property type="term" value="P:cellular response to lipid"/>
    <property type="evidence" value="ECO:0007669"/>
    <property type="project" value="UniProtKB-ARBA"/>
</dbReference>
<comment type="subcellular location">
    <subcellularLocation>
        <location evidence="1">Membrane</location>
        <topology evidence="1">Multi-pass membrane protein</topology>
    </subcellularLocation>
</comment>
<sequence>MSTLLTQSDPNSSTTMAPTFLLAGMPGLSAAPSWWTIPLIAVYLLSALGNGTILWIIALEPTLHRPMHFFLFLLSISDVGLTTALMPTLLGLALANVHAIPASACLLQMFFVHVFSVMESSVLLAMAFDRALAICRPLRYPAILTNGVVSRISLAIAFRCLGVHLPLPFLLAHMPYCHPQILTHSYCLHPDMARLACPGAWSTFYSLIVVLSAMALDPLLIFFSYSLIGRVLRSVASSEDRWKAAQTCAAHLSAVFFFYVPMILLALVNWLKLPLPQPAHTLLSYVHFLLPSLINPILYSVKVKEIREKILKRLQRRRVRCAQ</sequence>
<dbReference type="Gene3D" id="1.20.1070.10">
    <property type="entry name" value="Rhodopsin 7-helix transmembrane proteins"/>
    <property type="match status" value="1"/>
</dbReference>
<gene>
    <name evidence="12" type="primary">OR51S1</name>
</gene>
<keyword evidence="8" id="KW-0675">Receptor</keyword>
<keyword evidence="7 10" id="KW-0472">Membrane</keyword>
<dbReference type="InterPro" id="IPR000725">
    <property type="entry name" value="Olfact_rcpt"/>
</dbReference>
<dbReference type="GeneTree" id="ENSGT01150000286908"/>
<keyword evidence="5 10" id="KW-1133">Transmembrane helix</keyword>
<evidence type="ECO:0000256" key="9">
    <source>
        <dbReference type="ARBA" id="ARBA00023224"/>
    </source>
</evidence>
<keyword evidence="3 10" id="KW-0812">Transmembrane</keyword>
<feature type="transmembrane region" description="Helical" evidence="10">
    <location>
        <begin position="34"/>
        <end position="57"/>
    </location>
</feature>
<reference evidence="12" key="2">
    <citation type="submission" date="2025-09" db="UniProtKB">
        <authorList>
            <consortium name="Ensembl"/>
        </authorList>
    </citation>
    <scope>IDENTIFICATION</scope>
</reference>
<feature type="transmembrane region" description="Helical" evidence="10">
    <location>
        <begin position="140"/>
        <end position="165"/>
    </location>
</feature>
<evidence type="ECO:0000256" key="7">
    <source>
        <dbReference type="ARBA" id="ARBA00023136"/>
    </source>
</evidence>
<keyword evidence="2" id="KW-0716">Sensory transduction</keyword>
<feature type="transmembrane region" description="Helical" evidence="10">
    <location>
        <begin position="249"/>
        <end position="270"/>
    </location>
</feature>
<evidence type="ECO:0000313" key="12">
    <source>
        <dbReference type="Ensembl" id="ENSCLAP00000025902.1"/>
    </source>
</evidence>
<dbReference type="InterPro" id="IPR000276">
    <property type="entry name" value="GPCR_Rhodpsn"/>
</dbReference>
<dbReference type="OrthoDB" id="9444602at2759"/>
<evidence type="ECO:0000256" key="2">
    <source>
        <dbReference type="ARBA" id="ARBA00022606"/>
    </source>
</evidence>
<keyword evidence="6" id="KW-0297">G-protein coupled receptor</keyword>
<proteinExistence type="predicted"/>
<keyword evidence="4" id="KW-0552">Olfaction</keyword>
<dbReference type="AlphaFoldDB" id="A0A8C2W784"/>
<evidence type="ECO:0000256" key="1">
    <source>
        <dbReference type="ARBA" id="ARBA00004141"/>
    </source>
</evidence>
<evidence type="ECO:0000256" key="6">
    <source>
        <dbReference type="ARBA" id="ARBA00023040"/>
    </source>
</evidence>
<dbReference type="GO" id="GO:0004930">
    <property type="term" value="F:G protein-coupled receptor activity"/>
    <property type="evidence" value="ECO:0007669"/>
    <property type="project" value="UniProtKB-KW"/>
</dbReference>
<evidence type="ECO:0000259" key="11">
    <source>
        <dbReference type="PROSITE" id="PS50262"/>
    </source>
</evidence>
<dbReference type="GO" id="GO:0005886">
    <property type="term" value="C:plasma membrane"/>
    <property type="evidence" value="ECO:0007669"/>
    <property type="project" value="TreeGrafter"/>
</dbReference>
<protein>
    <submittedName>
        <fullName evidence="12">Olfactory receptor family 51 subfamily S member 1</fullName>
    </submittedName>
</protein>
<dbReference type="GO" id="GO:0004984">
    <property type="term" value="F:olfactory receptor activity"/>
    <property type="evidence" value="ECO:0007669"/>
    <property type="project" value="InterPro"/>
</dbReference>
<reference evidence="12" key="1">
    <citation type="submission" date="2025-08" db="UniProtKB">
        <authorList>
            <consortium name="Ensembl"/>
        </authorList>
    </citation>
    <scope>IDENTIFICATION</scope>
</reference>